<comment type="caution">
    <text evidence="2">The sequence shown here is derived from an EMBL/GenBank/DDBJ whole genome shotgun (WGS) entry which is preliminary data.</text>
</comment>
<sequence>MSSTRATMRYRSIDIDGLDVFYREAGPDDAPVILLLHGFPSSSRMYETLMPLLATDYRVIAPDYPGFGHSSAPSPDQFEYTFDHLADVMTRLVDKLQVQRYTLVMQDYGGPVGLRVALQRPEAIETLVVQNAVAHDEGLGPLWDTRKAFWKDRAAHEQALRANLLSLAATKLRHVGHSPDPERYDPDSWTDEFAFLSRPGQIDIQTELFYDYRTNVERYPQWQEYLRKHQPPTLVLWGKTDPSFSVAGAHAYRNDVPDAEVHLLEGGHFVLDEACDEVALLMKRFLDAKLKDGRCQVDVPGE</sequence>
<feature type="domain" description="AB hydrolase-1" evidence="1">
    <location>
        <begin position="31"/>
        <end position="273"/>
    </location>
</feature>
<keyword evidence="2" id="KW-0378">Hydrolase</keyword>
<dbReference type="SUPFAM" id="SSF53474">
    <property type="entry name" value="alpha/beta-Hydrolases"/>
    <property type="match status" value="1"/>
</dbReference>
<gene>
    <name evidence="2" type="ORF">BSU04_38620</name>
</gene>
<dbReference type="Proteomes" id="UP000214720">
    <property type="component" value="Unassembled WGS sequence"/>
</dbReference>
<dbReference type="GO" id="GO:0004301">
    <property type="term" value="F:epoxide hydrolase activity"/>
    <property type="evidence" value="ECO:0007669"/>
    <property type="project" value="TreeGrafter"/>
</dbReference>
<dbReference type="InterPro" id="IPR000073">
    <property type="entry name" value="AB_hydrolase_1"/>
</dbReference>
<dbReference type="EMBL" id="MTHB01000256">
    <property type="protein sequence ID" value="OXC73263.1"/>
    <property type="molecule type" value="Genomic_DNA"/>
</dbReference>
<evidence type="ECO:0000259" key="1">
    <source>
        <dbReference type="Pfam" id="PF00561"/>
    </source>
</evidence>
<dbReference type="PANTHER" id="PTHR42977:SF1">
    <property type="entry name" value="BLR6576 PROTEIN"/>
    <property type="match status" value="1"/>
</dbReference>
<name>A0A226WQ83_CABSO</name>
<dbReference type="InterPro" id="IPR029058">
    <property type="entry name" value="AB_hydrolase_fold"/>
</dbReference>
<dbReference type="PANTHER" id="PTHR42977">
    <property type="entry name" value="HYDROLASE-RELATED"/>
    <property type="match status" value="1"/>
</dbReference>
<organism evidence="2 3">
    <name type="scientific">Caballeronia sordidicola</name>
    <name type="common">Burkholderia sordidicola</name>
    <dbReference type="NCBI Taxonomy" id="196367"/>
    <lineage>
        <taxon>Bacteria</taxon>
        <taxon>Pseudomonadati</taxon>
        <taxon>Pseudomonadota</taxon>
        <taxon>Betaproteobacteria</taxon>
        <taxon>Burkholderiales</taxon>
        <taxon>Burkholderiaceae</taxon>
        <taxon>Caballeronia</taxon>
    </lineage>
</organism>
<dbReference type="RefSeq" id="WP_089165156.1">
    <property type="nucleotide sequence ID" value="NZ_MTHB01000256.1"/>
</dbReference>
<proteinExistence type="predicted"/>
<dbReference type="AlphaFoldDB" id="A0A226WQ83"/>
<dbReference type="PRINTS" id="PR00111">
    <property type="entry name" value="ABHYDROLASE"/>
</dbReference>
<accession>A0A226WQ83</accession>
<dbReference type="OrthoDB" id="9802676at2"/>
<dbReference type="Pfam" id="PF00561">
    <property type="entry name" value="Abhydrolase_1"/>
    <property type="match status" value="1"/>
</dbReference>
<dbReference type="Gene3D" id="3.40.50.1820">
    <property type="entry name" value="alpha/beta hydrolase"/>
    <property type="match status" value="1"/>
</dbReference>
<evidence type="ECO:0000313" key="3">
    <source>
        <dbReference type="Proteomes" id="UP000214720"/>
    </source>
</evidence>
<evidence type="ECO:0000313" key="2">
    <source>
        <dbReference type="EMBL" id="OXC73263.1"/>
    </source>
</evidence>
<protein>
    <submittedName>
        <fullName evidence="2">2-hydroxymuconic semialdehyde hydrolase</fullName>
    </submittedName>
</protein>
<dbReference type="InterPro" id="IPR051340">
    <property type="entry name" value="Haloalkane_dehalogenase"/>
</dbReference>
<reference evidence="3" key="1">
    <citation type="submission" date="2017-01" db="EMBL/GenBank/DDBJ databases">
        <title>Genome Analysis of Deinococcus marmoris KOPRI26562.</title>
        <authorList>
            <person name="Kim J.H."/>
            <person name="Oh H.-M."/>
        </authorList>
    </citation>
    <scope>NUCLEOTIDE SEQUENCE [LARGE SCALE GENOMIC DNA]</scope>
    <source>
        <strain evidence="3">PAMC 26633</strain>
    </source>
</reference>